<sequence>MIESISSLRRGGRKGAGLLLSLLLLVGLCPGLGTGIAAAKSGRVAVVTEVGGEATVKSAGGSRAYEVYVDMGLNQGDYIRTGDHSYVSIKLQDTGSEFTIDANSEVYLSELAKKGSGKTSKIRMWAGAIWSKIQHLTGTDEMEIETSSAVMGVRGTHWFVRANPSTEETYVTAASGLVTVKDRSTGSQVLLLPTQQITVGPRGEVEDLDPKVTIVDVSELVRYSSPEVIERILRNKQDIDKELEEQKKTLEKQLANGGTAVKEGAASPLQTETPEKLKSVFSNFDQMVGNIVKEGLDQGKMSASEVNRLLQEMKEQAGGEVLNLSEVKTIDRSAGVSDEMKRLQAKLFPELEEQKEKLIQKQEQTILDALLRIGREAYGALAEKRERLHQANEQYEKEQAEKAKLAYLSQLSGQEREDFLERARKAEGGLVPVPGTGGGNVPGPTPGPSSAPTPTGTPERTPVETPSPTPAPTASAGPGGSPGSSPGSSAAPTPTATPAPTEAPAPQLTAALNLLPGTVNGEDYRQAYLDITVQNVPAFYGVQVELDLSSRFIKADSATTSELLPSSRLESLIFRERSGSRQQLIYAAAAYTAGEYADLPASAAQKRLLRLPLLVDPALLTGEDMRFLVSKFKWVNSRGEAVWVSSGTTEYTAVVRTDAN</sequence>
<dbReference type="PANTHER" id="PTHR38731:SF1">
    <property type="entry name" value="FECR PROTEIN DOMAIN-CONTAINING PROTEIN"/>
    <property type="match status" value="1"/>
</dbReference>
<dbReference type="PANTHER" id="PTHR38731">
    <property type="entry name" value="LIPL45-RELATED LIPOPROTEIN-RELATED"/>
    <property type="match status" value="1"/>
</dbReference>
<evidence type="ECO:0000256" key="1">
    <source>
        <dbReference type="SAM" id="Coils"/>
    </source>
</evidence>
<dbReference type="Proteomes" id="UP001305702">
    <property type="component" value="Chromosome"/>
</dbReference>
<keyword evidence="5" id="KW-1185">Reference proteome</keyword>
<proteinExistence type="predicted"/>
<evidence type="ECO:0000313" key="5">
    <source>
        <dbReference type="Proteomes" id="UP001305702"/>
    </source>
</evidence>
<protein>
    <submittedName>
        <fullName evidence="4">FecR domain-containing protein</fullName>
    </submittedName>
</protein>
<organism evidence="4 5">
    <name type="scientific">Paenibacillus aurantius</name>
    <dbReference type="NCBI Taxonomy" id="2918900"/>
    <lineage>
        <taxon>Bacteria</taxon>
        <taxon>Bacillati</taxon>
        <taxon>Bacillota</taxon>
        <taxon>Bacilli</taxon>
        <taxon>Bacillales</taxon>
        <taxon>Paenibacillaceae</taxon>
        <taxon>Paenibacillus</taxon>
    </lineage>
</organism>
<keyword evidence="1" id="KW-0175">Coiled coil</keyword>
<dbReference type="RefSeq" id="WP_315603497.1">
    <property type="nucleotide sequence ID" value="NZ_CP130318.1"/>
</dbReference>
<evidence type="ECO:0000313" key="4">
    <source>
        <dbReference type="EMBL" id="WNQ09723.1"/>
    </source>
</evidence>
<feature type="region of interest" description="Disordered" evidence="2">
    <location>
        <begin position="254"/>
        <end position="274"/>
    </location>
</feature>
<evidence type="ECO:0000259" key="3">
    <source>
        <dbReference type="Pfam" id="PF04773"/>
    </source>
</evidence>
<dbReference type="Gene3D" id="2.60.120.1440">
    <property type="match status" value="1"/>
</dbReference>
<dbReference type="Pfam" id="PF04773">
    <property type="entry name" value="FecR"/>
    <property type="match status" value="1"/>
</dbReference>
<feature type="compositionally biased region" description="Low complexity" evidence="2">
    <location>
        <begin position="483"/>
        <end position="494"/>
    </location>
</feature>
<gene>
    <name evidence="4" type="ORF">MJA45_19110</name>
</gene>
<name>A0AA96LAL4_9BACL</name>
<feature type="coiled-coil region" evidence="1">
    <location>
        <begin position="378"/>
        <end position="408"/>
    </location>
</feature>
<evidence type="ECO:0000256" key="2">
    <source>
        <dbReference type="SAM" id="MobiDB-lite"/>
    </source>
</evidence>
<feature type="region of interest" description="Disordered" evidence="2">
    <location>
        <begin position="427"/>
        <end position="503"/>
    </location>
</feature>
<reference evidence="4 5" key="1">
    <citation type="submission" date="2022-02" db="EMBL/GenBank/DDBJ databases">
        <title>Paenibacillus sp. MBLB1776 Whole Genome Shotgun Sequencing.</title>
        <authorList>
            <person name="Hwang C.Y."/>
            <person name="Cho E.-S."/>
            <person name="Seo M.-J."/>
        </authorList>
    </citation>
    <scope>NUCLEOTIDE SEQUENCE [LARGE SCALE GENOMIC DNA]</scope>
    <source>
        <strain evidence="4 5">MBLB1776</strain>
    </source>
</reference>
<dbReference type="AlphaFoldDB" id="A0AA96LAL4"/>
<feature type="domain" description="FecR protein" evidence="3">
    <location>
        <begin position="77"/>
        <end position="178"/>
    </location>
</feature>
<dbReference type="EMBL" id="CP130318">
    <property type="protein sequence ID" value="WNQ09723.1"/>
    <property type="molecule type" value="Genomic_DNA"/>
</dbReference>
<accession>A0AA96LAL4</accession>
<dbReference type="InterPro" id="IPR006860">
    <property type="entry name" value="FecR"/>
</dbReference>
<dbReference type="KEGG" id="paun:MJA45_19110"/>